<keyword evidence="3 14" id="KW-1003">Cell membrane</keyword>
<feature type="domain" description="HMA" evidence="16">
    <location>
        <begin position="109"/>
        <end position="175"/>
    </location>
</feature>
<dbReference type="InterPro" id="IPR023214">
    <property type="entry name" value="HAD_sf"/>
</dbReference>
<dbReference type="SFLD" id="SFLDS00003">
    <property type="entry name" value="Haloacid_Dehalogenase"/>
    <property type="match status" value="1"/>
</dbReference>
<reference evidence="17 18" key="1">
    <citation type="submission" date="2018-04" db="EMBL/GenBank/DDBJ databases">
        <title>Thalassorhabdus spongiae gen. nov., sp. nov., isolated from a marine sponge in South-West Iceland.</title>
        <authorList>
            <person name="Knobloch S."/>
            <person name="Daussin A."/>
            <person name="Johannsson R."/>
            <person name="Marteinsson V.T."/>
        </authorList>
    </citation>
    <scope>NUCLEOTIDE SEQUENCE [LARGE SCALE GENOMIC DNA]</scope>
    <source>
        <strain evidence="17 18">Hp12</strain>
    </source>
</reference>
<comment type="similarity">
    <text evidence="2 14">Belongs to the cation transport ATPase (P-type) (TC 3.A.3) family. Type IB subfamily.</text>
</comment>
<dbReference type="InterPro" id="IPR001757">
    <property type="entry name" value="P_typ_ATPase"/>
</dbReference>
<dbReference type="SUPFAM" id="SSF55008">
    <property type="entry name" value="HMA, heavy metal-associated domain"/>
    <property type="match status" value="1"/>
</dbReference>
<evidence type="ECO:0000256" key="4">
    <source>
        <dbReference type="ARBA" id="ARBA00022553"/>
    </source>
</evidence>
<dbReference type="EC" id="7.2.2.12" evidence="12"/>
<dbReference type="InterPro" id="IPR023299">
    <property type="entry name" value="ATPase_P-typ_cyto_dom_N"/>
</dbReference>
<evidence type="ECO:0000313" key="18">
    <source>
        <dbReference type="Proteomes" id="UP000244906"/>
    </source>
</evidence>
<keyword evidence="6 14" id="KW-0479">Metal-binding</keyword>
<dbReference type="CDD" id="cd00371">
    <property type="entry name" value="HMA"/>
    <property type="match status" value="1"/>
</dbReference>
<dbReference type="NCBIfam" id="TIGR01525">
    <property type="entry name" value="ATPase-IB_hvy"/>
    <property type="match status" value="1"/>
</dbReference>
<evidence type="ECO:0000256" key="11">
    <source>
        <dbReference type="ARBA" id="ARBA00023136"/>
    </source>
</evidence>
<dbReference type="EMBL" id="QDDL01000016">
    <property type="protein sequence ID" value="PVZ63413.1"/>
    <property type="molecule type" value="Genomic_DNA"/>
</dbReference>
<sequence>MNGGTSCCSSKSCSGANSISASATSQSKSKSVASRSSAVGNHVAAVSKPSLGKISAISALSTPGKSADDLPRQQASAGSEDSCASSDCCSGNSNYKEPDLDAAELKKAGAKFWYVAGMDCPACASAVENALARITGIEKAAISFSTQKLQVVFADGFNGNPVVESTVSGLGFTLSKTRISADQQPKVSWLVQYQQLIVLAALIVLGLVLGAVLPTENAIYSKAMLVLATLWGLIPVAKQAIELAKTGSPFSIETLMTIAALGALILGETLEAGMVLLLFLVGEHLEGLAASKARQGVESLMALSPDQAWRIRTTENGEEKTQVLASDLLPGDIIEVLPGDRLAADGQLLSLAASFDESALTGESVPVDRVAGENVLAGSLAADQVARLKVTSEPGHNAIDRILKLIEEAEESKAPIERFIDKFSRWYTPSIMLFSALVIVIPPIFFAAEWSVWIYRGLTMLLIGCPCALVISTPAAVTSGLARAAKQGILIKGGAALEQLGSVKQVAFDKTGTLTQGKPQVVDLVAFNGNEQRLLELAAAVESVSRHPLAQAVVAYAKLQQIDIPLAENVAAQAGKGVSGQVEAQSILIGSPVHLAQKINQYDQFAANRLNVAGAKVVTSASEKIAELEAHGKTVIAVVNQSAADDQQLLGVIAISDTLRPDAIKAMELLKRMNISSVMLTGDNPRAAAAIAGTLGIDFRAGLLPEDKVAQVQLLQAASPVAMVGDGINDAPALKSAHVGIAMGQGTDVALETADAALTNDRVTDLASMIDLSRATLQIIRQNVIFAIGLKVVFLATSLFGVTGLMLAVIADTGATALVTLNSLRLLRRKRLE</sequence>
<organism evidence="17 18">
    <name type="scientific">Pelagibaculum spongiae</name>
    <dbReference type="NCBI Taxonomy" id="2080658"/>
    <lineage>
        <taxon>Bacteria</taxon>
        <taxon>Pseudomonadati</taxon>
        <taxon>Pseudomonadota</taxon>
        <taxon>Gammaproteobacteria</taxon>
        <taxon>Oceanospirillales</taxon>
        <taxon>Pelagibaculum</taxon>
    </lineage>
</organism>
<dbReference type="SUPFAM" id="SSF56784">
    <property type="entry name" value="HAD-like"/>
    <property type="match status" value="1"/>
</dbReference>
<dbReference type="OrthoDB" id="9814270at2"/>
<dbReference type="Gene3D" id="3.40.50.1000">
    <property type="entry name" value="HAD superfamily/HAD-like"/>
    <property type="match status" value="1"/>
</dbReference>
<dbReference type="Gene3D" id="3.30.70.100">
    <property type="match status" value="1"/>
</dbReference>
<evidence type="ECO:0000256" key="15">
    <source>
        <dbReference type="SAM" id="MobiDB-lite"/>
    </source>
</evidence>
<dbReference type="AlphaFoldDB" id="A0A2V1GNJ0"/>
<evidence type="ECO:0000313" key="17">
    <source>
        <dbReference type="EMBL" id="PVZ63413.1"/>
    </source>
</evidence>
<dbReference type="PROSITE" id="PS01047">
    <property type="entry name" value="HMA_1"/>
    <property type="match status" value="1"/>
</dbReference>
<keyword evidence="5 14" id="KW-0812">Transmembrane</keyword>
<dbReference type="PRINTS" id="PR00119">
    <property type="entry name" value="CATATPASE"/>
</dbReference>
<dbReference type="InterPro" id="IPR017969">
    <property type="entry name" value="Heavy-metal-associated_CS"/>
</dbReference>
<comment type="caution">
    <text evidence="17">The sequence shown here is derived from an EMBL/GenBank/DDBJ whole genome shotgun (WGS) entry which is preliminary data.</text>
</comment>
<protein>
    <recommendedName>
        <fullName evidence="12">P-type Zn(2+) transporter</fullName>
        <ecNumber evidence="12">7.2.2.12</ecNumber>
    </recommendedName>
</protein>
<dbReference type="GO" id="GO:0015086">
    <property type="term" value="F:cadmium ion transmembrane transporter activity"/>
    <property type="evidence" value="ECO:0007669"/>
    <property type="project" value="TreeGrafter"/>
</dbReference>
<dbReference type="SUPFAM" id="SSF81660">
    <property type="entry name" value="Metal cation-transporting ATPase, ATP-binding domain N"/>
    <property type="match status" value="1"/>
</dbReference>
<accession>A0A2V1GNJ0</accession>
<feature type="region of interest" description="Disordered" evidence="15">
    <location>
        <begin position="1"/>
        <end position="42"/>
    </location>
</feature>
<proteinExistence type="inferred from homology"/>
<dbReference type="NCBIfam" id="TIGR01512">
    <property type="entry name" value="ATPase-IB2_Cd"/>
    <property type="match status" value="1"/>
</dbReference>
<comment type="subcellular location">
    <subcellularLocation>
        <location evidence="1">Cell membrane</location>
        <topology evidence="1">Multi-pass membrane protein</topology>
    </subcellularLocation>
</comment>
<keyword evidence="4" id="KW-0597">Phosphoprotein</keyword>
<evidence type="ECO:0000256" key="8">
    <source>
        <dbReference type="ARBA" id="ARBA00022840"/>
    </source>
</evidence>
<comment type="catalytic activity">
    <reaction evidence="13">
        <text>Zn(2+)(in) + ATP + H2O = Zn(2+)(out) + ADP + phosphate + H(+)</text>
        <dbReference type="Rhea" id="RHEA:20621"/>
        <dbReference type="ChEBI" id="CHEBI:15377"/>
        <dbReference type="ChEBI" id="CHEBI:15378"/>
        <dbReference type="ChEBI" id="CHEBI:29105"/>
        <dbReference type="ChEBI" id="CHEBI:30616"/>
        <dbReference type="ChEBI" id="CHEBI:43474"/>
        <dbReference type="ChEBI" id="CHEBI:456216"/>
        <dbReference type="EC" id="7.2.2.12"/>
    </reaction>
</comment>
<feature type="transmembrane region" description="Helical" evidence="14">
    <location>
        <begin position="808"/>
        <end position="827"/>
    </location>
</feature>
<dbReference type="GO" id="GO:0046872">
    <property type="term" value="F:metal ion binding"/>
    <property type="evidence" value="ECO:0007669"/>
    <property type="project" value="UniProtKB-KW"/>
</dbReference>
<dbReference type="SFLD" id="SFLDF00027">
    <property type="entry name" value="p-type_atpase"/>
    <property type="match status" value="1"/>
</dbReference>
<dbReference type="InterPro" id="IPR006121">
    <property type="entry name" value="HMA_dom"/>
</dbReference>
<dbReference type="SUPFAM" id="SSF81653">
    <property type="entry name" value="Calcium ATPase, transduction domain A"/>
    <property type="match status" value="1"/>
</dbReference>
<dbReference type="PANTHER" id="PTHR48085:SF5">
    <property type="entry name" value="CADMIUM_ZINC-TRANSPORTING ATPASE HMA4-RELATED"/>
    <property type="match status" value="1"/>
</dbReference>
<feature type="region of interest" description="Disordered" evidence="15">
    <location>
        <begin position="61"/>
        <end position="88"/>
    </location>
</feature>
<dbReference type="Proteomes" id="UP000244906">
    <property type="component" value="Unassembled WGS sequence"/>
</dbReference>
<keyword evidence="7 14" id="KW-0547">Nucleotide-binding</keyword>
<dbReference type="InterPro" id="IPR044492">
    <property type="entry name" value="P_typ_ATPase_HD_dom"/>
</dbReference>
<evidence type="ECO:0000256" key="9">
    <source>
        <dbReference type="ARBA" id="ARBA00022967"/>
    </source>
</evidence>
<dbReference type="Pfam" id="PF00403">
    <property type="entry name" value="HMA"/>
    <property type="match status" value="1"/>
</dbReference>
<feature type="transmembrane region" description="Helical" evidence="14">
    <location>
        <begin position="784"/>
        <end position="802"/>
    </location>
</feature>
<dbReference type="GO" id="GO:0005886">
    <property type="term" value="C:plasma membrane"/>
    <property type="evidence" value="ECO:0007669"/>
    <property type="project" value="UniProtKB-SubCell"/>
</dbReference>
<feature type="transmembrane region" description="Helical" evidence="14">
    <location>
        <begin position="196"/>
        <end position="213"/>
    </location>
</feature>
<dbReference type="SFLD" id="SFLDG00002">
    <property type="entry name" value="C1.7:_P-type_atpase_like"/>
    <property type="match status" value="1"/>
</dbReference>
<dbReference type="InterPro" id="IPR027256">
    <property type="entry name" value="P-typ_ATPase_IB"/>
</dbReference>
<evidence type="ECO:0000256" key="12">
    <source>
        <dbReference type="ARBA" id="ARBA00039097"/>
    </source>
</evidence>
<dbReference type="Pfam" id="PF00702">
    <property type="entry name" value="Hydrolase"/>
    <property type="match status" value="1"/>
</dbReference>
<evidence type="ECO:0000256" key="1">
    <source>
        <dbReference type="ARBA" id="ARBA00004651"/>
    </source>
</evidence>
<dbReference type="InterPro" id="IPR051014">
    <property type="entry name" value="Cation_Transport_ATPase_IB"/>
</dbReference>
<evidence type="ECO:0000256" key="14">
    <source>
        <dbReference type="RuleBase" id="RU362081"/>
    </source>
</evidence>
<dbReference type="Gene3D" id="2.70.150.10">
    <property type="entry name" value="Calcium-transporting ATPase, cytoplasmic transduction domain A"/>
    <property type="match status" value="1"/>
</dbReference>
<dbReference type="InterPro" id="IPR059000">
    <property type="entry name" value="ATPase_P-type_domA"/>
</dbReference>
<name>A0A2V1GNJ0_9GAMM</name>
<evidence type="ECO:0000256" key="10">
    <source>
        <dbReference type="ARBA" id="ARBA00022989"/>
    </source>
</evidence>
<dbReference type="Gene3D" id="3.40.1110.10">
    <property type="entry name" value="Calcium-transporting ATPase, cytoplasmic domain N"/>
    <property type="match status" value="1"/>
</dbReference>
<evidence type="ECO:0000256" key="13">
    <source>
        <dbReference type="ARBA" id="ARBA00047308"/>
    </source>
</evidence>
<dbReference type="RefSeq" id="WP_116689108.1">
    <property type="nucleotide sequence ID" value="NZ_CAWNYD010000016.1"/>
</dbReference>
<feature type="compositionally biased region" description="Low complexity" evidence="15">
    <location>
        <begin position="75"/>
        <end position="88"/>
    </location>
</feature>
<dbReference type="GO" id="GO:0016887">
    <property type="term" value="F:ATP hydrolysis activity"/>
    <property type="evidence" value="ECO:0007669"/>
    <property type="project" value="InterPro"/>
</dbReference>
<dbReference type="PROSITE" id="PS50846">
    <property type="entry name" value="HMA_2"/>
    <property type="match status" value="1"/>
</dbReference>
<gene>
    <name evidence="17" type="primary">cadA</name>
    <name evidence="17" type="ORF">DC094_21120</name>
</gene>
<keyword evidence="11 14" id="KW-0472">Membrane</keyword>
<keyword evidence="18" id="KW-1185">Reference proteome</keyword>
<dbReference type="InterPro" id="IPR036412">
    <property type="entry name" value="HAD-like_sf"/>
</dbReference>
<dbReference type="GO" id="GO:0005524">
    <property type="term" value="F:ATP binding"/>
    <property type="evidence" value="ECO:0007669"/>
    <property type="project" value="UniProtKB-UniRule"/>
</dbReference>
<keyword evidence="10 14" id="KW-1133">Transmembrane helix</keyword>
<feature type="transmembrane region" description="Helical" evidence="14">
    <location>
        <begin position="453"/>
        <end position="477"/>
    </location>
</feature>
<dbReference type="PROSITE" id="PS00154">
    <property type="entry name" value="ATPASE_E1_E2"/>
    <property type="match status" value="1"/>
</dbReference>
<feature type="compositionally biased region" description="Low complexity" evidence="15">
    <location>
        <begin position="1"/>
        <end position="38"/>
    </location>
</feature>
<feature type="transmembrane region" description="Helical" evidence="14">
    <location>
        <begin position="426"/>
        <end position="447"/>
    </location>
</feature>
<dbReference type="InterPro" id="IPR023298">
    <property type="entry name" value="ATPase_P-typ_TM_dom_sf"/>
</dbReference>
<dbReference type="InterPro" id="IPR008250">
    <property type="entry name" value="ATPase_P-typ_transduc_dom_A_sf"/>
</dbReference>
<dbReference type="Gene3D" id="1.20.1110.10">
    <property type="entry name" value="Calcium-transporting ATPase, transmembrane domain"/>
    <property type="match status" value="1"/>
</dbReference>
<evidence type="ECO:0000256" key="5">
    <source>
        <dbReference type="ARBA" id="ARBA00022692"/>
    </source>
</evidence>
<dbReference type="Pfam" id="PF00122">
    <property type="entry name" value="E1-E2_ATPase"/>
    <property type="match status" value="1"/>
</dbReference>
<evidence type="ECO:0000259" key="16">
    <source>
        <dbReference type="PROSITE" id="PS50846"/>
    </source>
</evidence>
<dbReference type="SUPFAM" id="SSF81665">
    <property type="entry name" value="Calcium ATPase, transmembrane domain M"/>
    <property type="match status" value="1"/>
</dbReference>
<dbReference type="InterPro" id="IPR018303">
    <property type="entry name" value="ATPase_P-typ_P_site"/>
</dbReference>
<evidence type="ECO:0000256" key="6">
    <source>
        <dbReference type="ARBA" id="ARBA00022723"/>
    </source>
</evidence>
<evidence type="ECO:0000256" key="3">
    <source>
        <dbReference type="ARBA" id="ARBA00022475"/>
    </source>
</evidence>
<evidence type="ECO:0000256" key="7">
    <source>
        <dbReference type="ARBA" id="ARBA00022741"/>
    </source>
</evidence>
<dbReference type="PRINTS" id="PR00120">
    <property type="entry name" value="HATPASE"/>
</dbReference>
<keyword evidence="8 14" id="KW-0067">ATP-binding</keyword>
<dbReference type="GO" id="GO:0016463">
    <property type="term" value="F:P-type zinc transporter activity"/>
    <property type="evidence" value="ECO:0007669"/>
    <property type="project" value="UniProtKB-EC"/>
</dbReference>
<dbReference type="InterPro" id="IPR036163">
    <property type="entry name" value="HMA_dom_sf"/>
</dbReference>
<dbReference type="PANTHER" id="PTHR48085">
    <property type="entry name" value="CADMIUM/ZINC-TRANSPORTING ATPASE HMA2-RELATED"/>
    <property type="match status" value="1"/>
</dbReference>
<dbReference type="NCBIfam" id="TIGR01494">
    <property type="entry name" value="ATPase_P-type"/>
    <property type="match status" value="2"/>
</dbReference>
<evidence type="ECO:0000256" key="2">
    <source>
        <dbReference type="ARBA" id="ARBA00006024"/>
    </source>
</evidence>
<keyword evidence="9" id="KW-1278">Translocase</keyword>